<organism evidence="2 3">
    <name type="scientific">Solirubrobacter phytolaccae</name>
    <dbReference type="NCBI Taxonomy" id="1404360"/>
    <lineage>
        <taxon>Bacteria</taxon>
        <taxon>Bacillati</taxon>
        <taxon>Actinomycetota</taxon>
        <taxon>Thermoleophilia</taxon>
        <taxon>Solirubrobacterales</taxon>
        <taxon>Solirubrobacteraceae</taxon>
        <taxon>Solirubrobacter</taxon>
    </lineage>
</organism>
<name>A0A9X3N6Z0_9ACTN</name>
<gene>
    <name evidence="2" type="ORF">OJ997_03950</name>
</gene>
<dbReference type="Proteomes" id="UP001147653">
    <property type="component" value="Unassembled WGS sequence"/>
</dbReference>
<protein>
    <submittedName>
        <fullName evidence="2">DUF6345 domain-containing protein</fullName>
    </submittedName>
</protein>
<dbReference type="Pfam" id="PF19872">
    <property type="entry name" value="DUF6345"/>
    <property type="match status" value="1"/>
</dbReference>
<dbReference type="EMBL" id="JAPDDP010000005">
    <property type="protein sequence ID" value="MDA0179437.1"/>
    <property type="molecule type" value="Genomic_DNA"/>
</dbReference>
<dbReference type="RefSeq" id="WP_270023712.1">
    <property type="nucleotide sequence ID" value="NZ_JAPDDP010000005.1"/>
</dbReference>
<feature type="chain" id="PRO_5040962998" evidence="1">
    <location>
        <begin position="27"/>
        <end position="607"/>
    </location>
</feature>
<evidence type="ECO:0000313" key="3">
    <source>
        <dbReference type="Proteomes" id="UP001147653"/>
    </source>
</evidence>
<dbReference type="InterPro" id="IPR045926">
    <property type="entry name" value="DUF6345"/>
</dbReference>
<comment type="caution">
    <text evidence="2">The sequence shown here is derived from an EMBL/GenBank/DDBJ whole genome shotgun (WGS) entry which is preliminary data.</text>
</comment>
<reference evidence="2" key="1">
    <citation type="submission" date="2022-10" db="EMBL/GenBank/DDBJ databases">
        <title>The WGS of Solirubrobacter phytolaccae KCTC 29190.</title>
        <authorList>
            <person name="Jiang Z."/>
        </authorList>
    </citation>
    <scope>NUCLEOTIDE SEQUENCE</scope>
    <source>
        <strain evidence="2">KCTC 29190</strain>
    </source>
</reference>
<proteinExistence type="predicted"/>
<sequence>MSSRSWMTVPALAAGVLLLAASGASASVPDAPERATIYDVVQEGLTQDQAKRINATLGVEGALQPDGSFIYASPEFAKVPQKTIAAGKDESGRPTTSQALDTDALKRLRPLPAERALAGVDILLKLDGVKGDVAKATPTVSHTELDLADAEGRPTASYKLDTSVSFDQTLGGLPLTGPGAKLRAAYGPDGKLTQLTSASRQLKPGATVAIIAVKEAIEGCAALYGKDVRQDTPTLGYHAPALGSAKQLFPVYTCNPIGGDGPQANLLLPAVKGSAPAATFEAALGDGSVRGIAKASGGTAPYRFKWSSSTTVIEKNEGAAVDYFRNSRDKLVGEALTLTVTDANGLTSTATATFAGDGSVKGESIPGGGGFGKLAIGPVDVGVAQTVDEWQCAQDSGYGFRNAMASKGIATAFAWHGMSAWEEDFKKVSAGGTDTTYADNVDATWYTGHGNPNGFTFKNNAHDDGAINPSDADWGNGDLEWLQLESCQVLKDTNGNMDQLARWGGAINGLHMMNGFHTNAICVDGGTGRTFAQLLFPQFGLPAFPVRNAWALMAQIKEPSGIRYRSIGNVGAGGVTNIGDYFWGQGATGPDITKAARTGMWSLSGVS</sequence>
<dbReference type="AlphaFoldDB" id="A0A9X3N6Z0"/>
<accession>A0A9X3N6Z0</accession>
<feature type="signal peptide" evidence="1">
    <location>
        <begin position="1"/>
        <end position="26"/>
    </location>
</feature>
<evidence type="ECO:0000313" key="2">
    <source>
        <dbReference type="EMBL" id="MDA0179437.1"/>
    </source>
</evidence>
<keyword evidence="3" id="KW-1185">Reference proteome</keyword>
<evidence type="ECO:0000256" key="1">
    <source>
        <dbReference type="SAM" id="SignalP"/>
    </source>
</evidence>
<keyword evidence="1" id="KW-0732">Signal</keyword>